<sequence>MHLPNELWLKTFEDLPLQGLLASHCVSQLWRTLIPRIEESIRLTLFSLAMRDIDERPDVAQPISLPARLACVAYTETIHNVCIPDPLRTILTEWPSQRPPPGFCWPDAVISHATGKCLCGYSAASGESCQCSSWVLDNRLDIVKSLREKIRRHEPFDYHAEDADSRWELFSNPPRLHTDAQNEQTLRFIRMHPHDMWYDSGKHWTKLPVRCLVLYTCPTAGDFTGPGRFCLVLEGPARGEIHAWASGWYQGFEAKSFLELHYKGWAEEDDTAVNEEEMDERSSEGVDV</sequence>
<name>A0A166DVY0_9AGAM</name>
<feature type="compositionally biased region" description="Acidic residues" evidence="1">
    <location>
        <begin position="269"/>
        <end position="279"/>
    </location>
</feature>
<dbReference type="SUPFAM" id="SSF81383">
    <property type="entry name" value="F-box domain"/>
    <property type="match status" value="1"/>
</dbReference>
<dbReference type="InterPro" id="IPR036047">
    <property type="entry name" value="F-box-like_dom_sf"/>
</dbReference>
<keyword evidence="3" id="KW-1185">Reference proteome</keyword>
<feature type="region of interest" description="Disordered" evidence="1">
    <location>
        <begin position="269"/>
        <end position="288"/>
    </location>
</feature>
<accession>A0A166DVY0</accession>
<evidence type="ECO:0008006" key="4">
    <source>
        <dbReference type="Google" id="ProtNLM"/>
    </source>
</evidence>
<dbReference type="AlphaFoldDB" id="A0A166DVY0"/>
<organism evidence="2 3">
    <name type="scientific">Athelia psychrophila</name>
    <dbReference type="NCBI Taxonomy" id="1759441"/>
    <lineage>
        <taxon>Eukaryota</taxon>
        <taxon>Fungi</taxon>
        <taxon>Dikarya</taxon>
        <taxon>Basidiomycota</taxon>
        <taxon>Agaricomycotina</taxon>
        <taxon>Agaricomycetes</taxon>
        <taxon>Agaricomycetidae</taxon>
        <taxon>Atheliales</taxon>
        <taxon>Atheliaceae</taxon>
        <taxon>Athelia</taxon>
    </lineage>
</organism>
<evidence type="ECO:0000313" key="2">
    <source>
        <dbReference type="EMBL" id="KZP15127.1"/>
    </source>
</evidence>
<protein>
    <recommendedName>
        <fullName evidence="4">F-box domain-containing protein</fullName>
    </recommendedName>
</protein>
<gene>
    <name evidence="2" type="ORF">FIBSPDRAFT_867590</name>
</gene>
<dbReference type="Proteomes" id="UP000076532">
    <property type="component" value="Unassembled WGS sequence"/>
</dbReference>
<evidence type="ECO:0000313" key="3">
    <source>
        <dbReference type="Proteomes" id="UP000076532"/>
    </source>
</evidence>
<evidence type="ECO:0000256" key="1">
    <source>
        <dbReference type="SAM" id="MobiDB-lite"/>
    </source>
</evidence>
<reference evidence="2 3" key="1">
    <citation type="journal article" date="2016" name="Mol. Biol. Evol.">
        <title>Comparative Genomics of Early-Diverging Mushroom-Forming Fungi Provides Insights into the Origins of Lignocellulose Decay Capabilities.</title>
        <authorList>
            <person name="Nagy L.G."/>
            <person name="Riley R."/>
            <person name="Tritt A."/>
            <person name="Adam C."/>
            <person name="Daum C."/>
            <person name="Floudas D."/>
            <person name="Sun H."/>
            <person name="Yadav J.S."/>
            <person name="Pangilinan J."/>
            <person name="Larsson K.H."/>
            <person name="Matsuura K."/>
            <person name="Barry K."/>
            <person name="Labutti K."/>
            <person name="Kuo R."/>
            <person name="Ohm R.A."/>
            <person name="Bhattacharya S.S."/>
            <person name="Shirouzu T."/>
            <person name="Yoshinaga Y."/>
            <person name="Martin F.M."/>
            <person name="Grigoriev I.V."/>
            <person name="Hibbett D.S."/>
        </authorList>
    </citation>
    <scope>NUCLEOTIDE SEQUENCE [LARGE SCALE GENOMIC DNA]</scope>
    <source>
        <strain evidence="2 3">CBS 109695</strain>
    </source>
</reference>
<dbReference type="EMBL" id="KV417608">
    <property type="protein sequence ID" value="KZP15127.1"/>
    <property type="molecule type" value="Genomic_DNA"/>
</dbReference>
<dbReference type="OrthoDB" id="3250060at2759"/>
<proteinExistence type="predicted"/>